<dbReference type="CDD" id="cd00754">
    <property type="entry name" value="Ubl_MoaD"/>
    <property type="match status" value="1"/>
</dbReference>
<gene>
    <name evidence="4" type="ORF">LQ318_14545</name>
</gene>
<dbReference type="InterPro" id="IPR003749">
    <property type="entry name" value="ThiS/MoaD-like"/>
</dbReference>
<dbReference type="PANTHER" id="PTHR33359">
    <property type="entry name" value="MOLYBDOPTERIN SYNTHASE SULFUR CARRIER SUBUNIT"/>
    <property type="match status" value="1"/>
</dbReference>
<comment type="similarity">
    <text evidence="2">Belongs to the MoaD family.</text>
</comment>
<evidence type="ECO:0000256" key="2">
    <source>
        <dbReference type="ARBA" id="ARBA00024200"/>
    </source>
</evidence>
<comment type="caution">
    <text evidence="4">The sequence shown here is derived from an EMBL/GenBank/DDBJ whole genome shotgun (WGS) entry which is preliminary data.</text>
</comment>
<dbReference type="InterPro" id="IPR012675">
    <property type="entry name" value="Beta-grasp_dom_sf"/>
</dbReference>
<evidence type="ECO:0000313" key="4">
    <source>
        <dbReference type="EMBL" id="MCW9714129.1"/>
    </source>
</evidence>
<dbReference type="InterPro" id="IPR044672">
    <property type="entry name" value="MOCS2A"/>
</dbReference>
<dbReference type="Proteomes" id="UP001207337">
    <property type="component" value="Unassembled WGS sequence"/>
</dbReference>
<dbReference type="EMBL" id="JAJNDC010000004">
    <property type="protein sequence ID" value="MCW9714129.1"/>
    <property type="molecule type" value="Genomic_DNA"/>
</dbReference>
<evidence type="ECO:0000256" key="3">
    <source>
        <dbReference type="ARBA" id="ARBA00024247"/>
    </source>
</evidence>
<organism evidence="4 5">
    <name type="scientific">Fodinibius salicampi</name>
    <dbReference type="NCBI Taxonomy" id="1920655"/>
    <lineage>
        <taxon>Bacteria</taxon>
        <taxon>Pseudomonadati</taxon>
        <taxon>Balneolota</taxon>
        <taxon>Balneolia</taxon>
        <taxon>Balneolales</taxon>
        <taxon>Balneolaceae</taxon>
        <taxon>Fodinibius</taxon>
    </lineage>
</organism>
<keyword evidence="1" id="KW-0547">Nucleotide-binding</keyword>
<evidence type="ECO:0000256" key="1">
    <source>
        <dbReference type="ARBA" id="ARBA00022741"/>
    </source>
</evidence>
<protein>
    <recommendedName>
        <fullName evidence="3">Molybdopterin synthase sulfur carrier subunit</fullName>
    </recommendedName>
</protein>
<name>A0ABT3Q1Y3_9BACT</name>
<dbReference type="PANTHER" id="PTHR33359:SF1">
    <property type="entry name" value="MOLYBDOPTERIN SYNTHASE SULFUR CARRIER SUBUNIT"/>
    <property type="match status" value="1"/>
</dbReference>
<keyword evidence="5" id="KW-1185">Reference proteome</keyword>
<accession>A0ABT3Q1Y3</accession>
<dbReference type="InterPro" id="IPR016155">
    <property type="entry name" value="Mopterin_synth/thiamin_S_b"/>
</dbReference>
<dbReference type="Gene3D" id="3.10.20.30">
    <property type="match status" value="1"/>
</dbReference>
<dbReference type="Pfam" id="PF02597">
    <property type="entry name" value="ThiS"/>
    <property type="match status" value="1"/>
</dbReference>
<reference evidence="4 5" key="1">
    <citation type="submission" date="2021-11" db="EMBL/GenBank/DDBJ databases">
        <title>Aliifidinibius sp. nov., a new bacterium isolated from saline soil.</title>
        <authorList>
            <person name="Galisteo C."/>
            <person name="De La Haba R."/>
            <person name="Sanchez-Porro C."/>
            <person name="Ventosa A."/>
        </authorList>
    </citation>
    <scope>NUCLEOTIDE SEQUENCE [LARGE SCALE GENOMIC DNA]</scope>
    <source>
        <strain evidence="4 5">KACC 190600</strain>
    </source>
</reference>
<sequence>MRLNVKLYGITKEIIGQTELEYCLSSSPDVSSLRKELRREYPELGRLTSLMVAVNGEYAPQDLVLNEQDEVVLIPPVSGG</sequence>
<evidence type="ECO:0000313" key="5">
    <source>
        <dbReference type="Proteomes" id="UP001207337"/>
    </source>
</evidence>
<dbReference type="SUPFAM" id="SSF54285">
    <property type="entry name" value="MoaD/ThiS"/>
    <property type="match status" value="1"/>
</dbReference>
<proteinExistence type="inferred from homology"/>
<dbReference type="RefSeq" id="WP_265791219.1">
    <property type="nucleotide sequence ID" value="NZ_BAABRS010000004.1"/>
</dbReference>